<keyword evidence="3" id="KW-1185">Reference proteome</keyword>
<dbReference type="GeneID" id="22583088"/>
<dbReference type="STRING" id="502780.C1G9B3"/>
<dbReference type="eggNOG" id="ENOG502S6VI">
    <property type="taxonomic scope" value="Eukaryota"/>
</dbReference>
<evidence type="ECO:0008006" key="4">
    <source>
        <dbReference type="Google" id="ProtNLM"/>
    </source>
</evidence>
<feature type="compositionally biased region" description="Polar residues" evidence="1">
    <location>
        <begin position="68"/>
        <end position="86"/>
    </location>
</feature>
<dbReference type="RefSeq" id="XP_010759211.1">
    <property type="nucleotide sequence ID" value="XM_010760909.1"/>
</dbReference>
<dbReference type="HOGENOM" id="CLU_063513_2_0_1"/>
<gene>
    <name evidence="2" type="ORF">PADG_03849</name>
</gene>
<reference evidence="2 3" key="1">
    <citation type="journal article" date="2011" name="PLoS Genet.">
        <title>Comparative genomic analysis of human fungal pathogens causing paracoccidioidomycosis.</title>
        <authorList>
            <person name="Desjardins C.A."/>
            <person name="Champion M.D."/>
            <person name="Holder J.W."/>
            <person name="Muszewska A."/>
            <person name="Goldberg J."/>
            <person name="Bailao A.M."/>
            <person name="Brigido M.M."/>
            <person name="Ferreira M.E."/>
            <person name="Garcia A.M."/>
            <person name="Grynberg M."/>
            <person name="Gujja S."/>
            <person name="Heiman D.I."/>
            <person name="Henn M.R."/>
            <person name="Kodira C.D."/>
            <person name="Leon-Narvaez H."/>
            <person name="Longo L.V."/>
            <person name="Ma L.J."/>
            <person name="Malavazi I."/>
            <person name="Matsuo A.L."/>
            <person name="Morais F.V."/>
            <person name="Pereira M."/>
            <person name="Rodriguez-Brito S."/>
            <person name="Sakthikumar S."/>
            <person name="Salem-Izacc S.M."/>
            <person name="Sykes S.M."/>
            <person name="Teixeira M.M."/>
            <person name="Vallejo M.C."/>
            <person name="Walter M.E."/>
            <person name="Yandava C."/>
            <person name="Young S."/>
            <person name="Zeng Q."/>
            <person name="Zucker J."/>
            <person name="Felipe M.S."/>
            <person name="Goldman G.H."/>
            <person name="Haas B.J."/>
            <person name="McEwen J.G."/>
            <person name="Nino-Vega G."/>
            <person name="Puccia R."/>
            <person name="San-Blas G."/>
            <person name="Soares C.M."/>
            <person name="Birren B.W."/>
            <person name="Cuomo C.A."/>
        </authorList>
    </citation>
    <scope>NUCLEOTIDE SEQUENCE [LARGE SCALE GENOMIC DNA]</scope>
    <source>
        <strain evidence="2 3">Pb18</strain>
    </source>
</reference>
<evidence type="ECO:0000313" key="2">
    <source>
        <dbReference type="EMBL" id="EEH47765.2"/>
    </source>
</evidence>
<organism evidence="2 3">
    <name type="scientific">Paracoccidioides brasiliensis (strain Pb18)</name>
    <dbReference type="NCBI Taxonomy" id="502780"/>
    <lineage>
        <taxon>Eukaryota</taxon>
        <taxon>Fungi</taxon>
        <taxon>Dikarya</taxon>
        <taxon>Ascomycota</taxon>
        <taxon>Pezizomycotina</taxon>
        <taxon>Eurotiomycetes</taxon>
        <taxon>Eurotiomycetidae</taxon>
        <taxon>Onygenales</taxon>
        <taxon>Ajellomycetaceae</taxon>
        <taxon>Paracoccidioides</taxon>
    </lineage>
</organism>
<dbReference type="OrthoDB" id="18412at2759"/>
<accession>C1G9B3</accession>
<proteinExistence type="predicted"/>
<evidence type="ECO:0000313" key="3">
    <source>
        <dbReference type="Proteomes" id="UP000001628"/>
    </source>
</evidence>
<feature type="region of interest" description="Disordered" evidence="1">
    <location>
        <begin position="36"/>
        <end position="86"/>
    </location>
</feature>
<dbReference type="EMBL" id="KN275960">
    <property type="protein sequence ID" value="EEH47765.2"/>
    <property type="molecule type" value="Genomic_DNA"/>
</dbReference>
<dbReference type="KEGG" id="pbn:PADG_03849"/>
<dbReference type="Proteomes" id="UP000001628">
    <property type="component" value="Unassembled WGS sequence"/>
</dbReference>
<dbReference type="InParanoid" id="C1G9B3"/>
<sequence>MIICEVCSNEPSKYRCPVCSAQRIYCTPKAREEHAQEPKEQNGLSDTLQNGTAAATHGGGNDGVDLNLQPSDITATNPPRNSNSAKETLNFSFSDLQSSQELKNLFVRYPALRSKLRDIYRLTLEEEWVEMKHNNYGRGRGRGRGSYAGRGGKSRGPWTEEKGFNRGLWKVKRLRESLESSNGAAGGADAEGFAQFASLVLAAGGDTAPKSTQSQPEG</sequence>
<protein>
    <recommendedName>
        <fullName evidence="4">HIT-type domain-containing protein</fullName>
    </recommendedName>
</protein>
<evidence type="ECO:0000256" key="1">
    <source>
        <dbReference type="SAM" id="MobiDB-lite"/>
    </source>
</evidence>
<dbReference type="CDD" id="cd23024">
    <property type="entry name" value="zf-HIT_ZNHIT2-3"/>
    <property type="match status" value="1"/>
</dbReference>
<dbReference type="SUPFAM" id="SSF144232">
    <property type="entry name" value="HIT/MYND zinc finger-like"/>
    <property type="match status" value="1"/>
</dbReference>
<dbReference type="OMA" id="EAWNHDI"/>
<name>C1G9B3_PARBD</name>
<feature type="region of interest" description="Disordered" evidence="1">
    <location>
        <begin position="139"/>
        <end position="161"/>
    </location>
</feature>
<dbReference type="VEuPathDB" id="FungiDB:PADG_03849"/>
<dbReference type="AlphaFoldDB" id="C1G9B3"/>